<evidence type="ECO:0000256" key="1">
    <source>
        <dbReference type="ARBA" id="ARBA00000085"/>
    </source>
</evidence>
<keyword evidence="8" id="KW-1185">Reference proteome</keyword>
<evidence type="ECO:0000313" key="8">
    <source>
        <dbReference type="Proteomes" id="UP000297475"/>
    </source>
</evidence>
<name>A0A4Z0WEV2_9GAMM</name>
<accession>A0A4Z0WEV2</accession>
<dbReference type="GO" id="GO:0007234">
    <property type="term" value="P:osmosensory signaling via phosphorelay pathway"/>
    <property type="evidence" value="ECO:0007669"/>
    <property type="project" value="TreeGrafter"/>
</dbReference>
<dbReference type="InterPro" id="IPR050351">
    <property type="entry name" value="BphY/WalK/GraS-like"/>
</dbReference>
<dbReference type="RefSeq" id="WP_135482535.1">
    <property type="nucleotide sequence ID" value="NZ_SRMF01000002.1"/>
</dbReference>
<dbReference type="EC" id="2.7.13.3" evidence="2"/>
<dbReference type="GO" id="GO:0000156">
    <property type="term" value="F:phosphorelay response regulator activity"/>
    <property type="evidence" value="ECO:0007669"/>
    <property type="project" value="TreeGrafter"/>
</dbReference>
<keyword evidence="4" id="KW-0418">Kinase</keyword>
<dbReference type="AlphaFoldDB" id="A0A4Z0WEV2"/>
<dbReference type="Gene3D" id="3.30.565.10">
    <property type="entry name" value="Histidine kinase-like ATPase, C-terminal domain"/>
    <property type="match status" value="1"/>
</dbReference>
<sequence>MKPAETTDNISEPELTAGEQGPGPTVRLPRPAFPVCSALAALGSAMVLLVRADPSLGTFYQVPPDWLQLLLRPEALYALACLLLLALLADTRRHVRRQRALQMALNQLQDENRTLWQQRHELRLRAQTYSGHADRLKRFISDKLLDYIEYDEKFLHFQSIAAEVRHNGVIAFDRVQIALQKAMDQADRDTADYREASVQMRYLWDLLDLATTDNLALYIGNLQAQCEERYYQKLLNPEDPEPTPLTIDYSPRLAVWQAVRPLLHEQTLTDALRQQLDTPEQPLLVEQDPLLALRLLPTGPLLGKANHLTLLLDNLLKNAQFYAHKRAYRHRHNRIRLNMDETDGLIRLRVYNRGPHIPATEQDRIFHLGYSTRRVQEHHGKGLGLFFVQEIVRGYDGRILIHNEDNARPEPTADSLAWHFRFRLSNGDLVHETAQVVLVDGQPRVRMPEPAEPERQCAWSLRKAVTAVEVSCAHSGEQVELTVPTAEGTQALYDPFRPELPHWVLEFHPRKRGCRVVFEPLDVRGVTFEVLLPTAESRLEGSQSDLADIDDEVERLNEPFAAAQPEGYR</sequence>
<dbReference type="SMART" id="SM00387">
    <property type="entry name" value="HATPase_c"/>
    <property type="match status" value="1"/>
</dbReference>
<dbReference type="PANTHER" id="PTHR42878">
    <property type="entry name" value="TWO-COMPONENT HISTIDINE KINASE"/>
    <property type="match status" value="1"/>
</dbReference>
<feature type="compositionally biased region" description="Polar residues" evidence="5">
    <location>
        <begin position="1"/>
        <end position="10"/>
    </location>
</feature>
<keyword evidence="3" id="KW-0808">Transferase</keyword>
<organism evidence="7 8">
    <name type="scientific">Natronospirillum operosum</name>
    <dbReference type="NCBI Taxonomy" id="2759953"/>
    <lineage>
        <taxon>Bacteria</taxon>
        <taxon>Pseudomonadati</taxon>
        <taxon>Pseudomonadota</taxon>
        <taxon>Gammaproteobacteria</taxon>
        <taxon>Oceanospirillales</taxon>
        <taxon>Natronospirillaceae</taxon>
        <taxon>Natronospirillum</taxon>
    </lineage>
</organism>
<dbReference type="GO" id="GO:0030295">
    <property type="term" value="F:protein kinase activator activity"/>
    <property type="evidence" value="ECO:0007669"/>
    <property type="project" value="TreeGrafter"/>
</dbReference>
<dbReference type="Proteomes" id="UP000297475">
    <property type="component" value="Unassembled WGS sequence"/>
</dbReference>
<evidence type="ECO:0000313" key="7">
    <source>
        <dbReference type="EMBL" id="TGG93972.1"/>
    </source>
</evidence>
<dbReference type="SUPFAM" id="SSF55874">
    <property type="entry name" value="ATPase domain of HSP90 chaperone/DNA topoisomerase II/histidine kinase"/>
    <property type="match status" value="1"/>
</dbReference>
<dbReference type="PANTHER" id="PTHR42878:SF14">
    <property type="entry name" value="OSMOLARITY TWO-COMPONENT SYSTEM PROTEIN SSK1"/>
    <property type="match status" value="1"/>
</dbReference>
<gene>
    <name evidence="7" type="ORF">E4656_07260</name>
</gene>
<protein>
    <recommendedName>
        <fullName evidence="2">histidine kinase</fullName>
        <ecNumber evidence="2">2.7.13.3</ecNumber>
    </recommendedName>
</protein>
<dbReference type="EMBL" id="SRMF01000002">
    <property type="protein sequence ID" value="TGG93972.1"/>
    <property type="molecule type" value="Genomic_DNA"/>
</dbReference>
<evidence type="ECO:0000256" key="2">
    <source>
        <dbReference type="ARBA" id="ARBA00012438"/>
    </source>
</evidence>
<evidence type="ECO:0000256" key="3">
    <source>
        <dbReference type="ARBA" id="ARBA00022679"/>
    </source>
</evidence>
<dbReference type="InterPro" id="IPR003594">
    <property type="entry name" value="HATPase_dom"/>
</dbReference>
<dbReference type="InterPro" id="IPR036890">
    <property type="entry name" value="HATPase_C_sf"/>
</dbReference>
<evidence type="ECO:0000259" key="6">
    <source>
        <dbReference type="PROSITE" id="PS50109"/>
    </source>
</evidence>
<feature type="domain" description="Histidine kinase" evidence="6">
    <location>
        <begin position="301"/>
        <end position="404"/>
    </location>
</feature>
<comment type="caution">
    <text evidence="7">The sequence shown here is derived from an EMBL/GenBank/DDBJ whole genome shotgun (WGS) entry which is preliminary data.</text>
</comment>
<evidence type="ECO:0000256" key="5">
    <source>
        <dbReference type="SAM" id="MobiDB-lite"/>
    </source>
</evidence>
<dbReference type="OrthoDB" id="9804645at2"/>
<feature type="region of interest" description="Disordered" evidence="5">
    <location>
        <begin position="1"/>
        <end position="26"/>
    </location>
</feature>
<dbReference type="GO" id="GO:0004673">
    <property type="term" value="F:protein histidine kinase activity"/>
    <property type="evidence" value="ECO:0007669"/>
    <property type="project" value="UniProtKB-EC"/>
</dbReference>
<dbReference type="InterPro" id="IPR005467">
    <property type="entry name" value="His_kinase_dom"/>
</dbReference>
<reference evidence="7 8" key="1">
    <citation type="submission" date="2019-04" db="EMBL/GenBank/DDBJ databases">
        <title>Natronospirillum operosus gen. nov., sp. nov., a haloalkaliphilic satellite isolated from decaying biomass of laboratory culture of cyanobacterium Geitlerinema sp. and proposal of Natronospirillaceae fam. nov. and Saccharospirillaceae fam. nov.</title>
        <authorList>
            <person name="Kevbrin V."/>
            <person name="Boltyanskaya Y."/>
            <person name="Koziaeva V."/>
            <person name="Grouzdev D.S."/>
            <person name="Park M."/>
            <person name="Cho J."/>
        </authorList>
    </citation>
    <scope>NUCLEOTIDE SEQUENCE [LARGE SCALE GENOMIC DNA]</scope>
    <source>
        <strain evidence="7 8">G-116</strain>
    </source>
</reference>
<dbReference type="PROSITE" id="PS50109">
    <property type="entry name" value="HIS_KIN"/>
    <property type="match status" value="1"/>
</dbReference>
<proteinExistence type="predicted"/>
<evidence type="ECO:0000256" key="4">
    <source>
        <dbReference type="ARBA" id="ARBA00022777"/>
    </source>
</evidence>
<dbReference type="Pfam" id="PF02518">
    <property type="entry name" value="HATPase_c"/>
    <property type="match status" value="1"/>
</dbReference>
<comment type="catalytic activity">
    <reaction evidence="1">
        <text>ATP + protein L-histidine = ADP + protein N-phospho-L-histidine.</text>
        <dbReference type="EC" id="2.7.13.3"/>
    </reaction>
</comment>